<dbReference type="EMBL" id="GU911519">
    <property type="protein sequence ID" value="ADG36015.1"/>
    <property type="molecule type" value="Genomic_DNA"/>
</dbReference>
<name>E5E431_9CAUD</name>
<gene>
    <name evidence="1" type="ORF">Acj61p050</name>
</gene>
<evidence type="ECO:0000313" key="2">
    <source>
        <dbReference type="Proteomes" id="UP000008730"/>
    </source>
</evidence>
<protein>
    <submittedName>
        <fullName evidence="1">Uncharacterized protein</fullName>
    </submittedName>
</protein>
<organism evidence="1 2">
    <name type="scientific">Acinetobacter phage Acj61</name>
    <dbReference type="NCBI Taxonomy" id="760732"/>
    <lineage>
        <taxon>Viruses</taxon>
        <taxon>Duplodnaviria</taxon>
        <taxon>Heunggongvirae</taxon>
        <taxon>Uroviricota</taxon>
        <taxon>Caudoviricetes</taxon>
        <taxon>Pantevenvirales</taxon>
        <taxon>Straboviridae</taxon>
        <taxon>Twarogvirinae</taxon>
        <taxon>Lasallevirus</taxon>
        <taxon>Lasallevirus Acj61</taxon>
        <taxon>Acinetobacter virus Acj61</taxon>
    </lineage>
</organism>
<keyword evidence="2" id="KW-1185">Reference proteome</keyword>
<dbReference type="RefSeq" id="YP_004009667.1">
    <property type="nucleotide sequence ID" value="NC_014661.1"/>
</dbReference>
<dbReference type="KEGG" id="vg:9925941"/>
<reference evidence="1 2" key="1">
    <citation type="journal article" date="2010" name="Virol. J.">
        <title>Genomes of the T4-related bacteriophages as windows on microbial genome evolution.</title>
        <authorList>
            <person name="Petrov V.M."/>
            <person name="Ratnayaka S."/>
            <person name="Nolan J.M."/>
            <person name="Miller E.S."/>
            <person name="Karam J.D."/>
        </authorList>
    </citation>
    <scope>NUCLEOTIDE SEQUENCE [LARGE SCALE GENOMIC DNA]</scope>
</reference>
<dbReference type="Proteomes" id="UP000008730">
    <property type="component" value="Segment"/>
</dbReference>
<sequence length="145" mass="16759">MKQLPHEKIILVKQFIKDFNRDIATVKAQIEVLNATLLYSAKVKNNALAAEAWPAARRAGKIHKTTLAQIERLQCVKQTLETVRDQYGNKCRRLRTLNNSLKRAEAQLERAKSGYYDGIHTRHQAIESSERFIRSIHRSFNAFEI</sequence>
<dbReference type="GeneID" id="9925941"/>
<proteinExistence type="predicted"/>
<accession>E5E431</accession>
<evidence type="ECO:0000313" key="1">
    <source>
        <dbReference type="EMBL" id="ADG36015.1"/>
    </source>
</evidence>